<evidence type="ECO:0000259" key="1">
    <source>
        <dbReference type="Pfam" id="PF01796"/>
    </source>
</evidence>
<dbReference type="SUPFAM" id="SSF50249">
    <property type="entry name" value="Nucleic acid-binding proteins"/>
    <property type="match status" value="1"/>
</dbReference>
<dbReference type="InterPro" id="IPR012340">
    <property type="entry name" value="NA-bd_OB-fold"/>
</dbReference>
<dbReference type="InterPro" id="IPR052513">
    <property type="entry name" value="Thioester_dehydratase-like"/>
</dbReference>
<protein>
    <recommendedName>
        <fullName evidence="1">ChsH2 C-terminal OB-fold domain-containing protein</fullName>
    </recommendedName>
</protein>
<evidence type="ECO:0000313" key="2">
    <source>
        <dbReference type="EMBL" id="MVU80703.1"/>
    </source>
</evidence>
<keyword evidence="3" id="KW-1185">Reference proteome</keyword>
<dbReference type="EMBL" id="WRPP01000005">
    <property type="protein sequence ID" value="MVU80703.1"/>
    <property type="molecule type" value="Genomic_DNA"/>
</dbReference>
<gene>
    <name evidence="2" type="ORF">GPX89_26055</name>
</gene>
<reference evidence="2 3" key="1">
    <citation type="submission" date="2019-12" db="EMBL/GenBank/DDBJ databases">
        <title>Nocardia sp. nov. ET3-3 isolated from soil.</title>
        <authorList>
            <person name="Kanchanasin P."/>
            <person name="Tanasupawat S."/>
            <person name="Yuki M."/>
            <person name="Kudo T."/>
        </authorList>
    </citation>
    <scope>NUCLEOTIDE SEQUENCE [LARGE SCALE GENOMIC DNA]</scope>
    <source>
        <strain evidence="2 3">ET3-3</strain>
    </source>
</reference>
<dbReference type="Proteomes" id="UP000466794">
    <property type="component" value="Unassembled WGS sequence"/>
</dbReference>
<dbReference type="RefSeq" id="WP_157390283.1">
    <property type="nucleotide sequence ID" value="NZ_WRPP01000005.1"/>
</dbReference>
<dbReference type="PANTHER" id="PTHR34075">
    <property type="entry name" value="BLR3430 PROTEIN"/>
    <property type="match status" value="1"/>
</dbReference>
<dbReference type="AlphaFoldDB" id="A0A7K1V242"/>
<evidence type="ECO:0000313" key="3">
    <source>
        <dbReference type="Proteomes" id="UP000466794"/>
    </source>
</evidence>
<organism evidence="2 3">
    <name type="scientific">Nocardia terrae</name>
    <dbReference type="NCBI Taxonomy" id="2675851"/>
    <lineage>
        <taxon>Bacteria</taxon>
        <taxon>Bacillati</taxon>
        <taxon>Actinomycetota</taxon>
        <taxon>Actinomycetes</taxon>
        <taxon>Mycobacteriales</taxon>
        <taxon>Nocardiaceae</taxon>
        <taxon>Nocardia</taxon>
    </lineage>
</organism>
<accession>A0A7K1V242</accession>
<proteinExistence type="predicted"/>
<feature type="domain" description="ChsH2 C-terminal OB-fold" evidence="1">
    <location>
        <begin position="57"/>
        <end position="121"/>
    </location>
</feature>
<dbReference type="PANTHER" id="PTHR34075:SF5">
    <property type="entry name" value="BLR3430 PROTEIN"/>
    <property type="match status" value="1"/>
</dbReference>
<name>A0A7K1V242_9NOCA</name>
<dbReference type="Pfam" id="PF01796">
    <property type="entry name" value="OB_ChsH2_C"/>
    <property type="match status" value="1"/>
</dbReference>
<comment type="caution">
    <text evidence="2">The sequence shown here is derived from an EMBL/GenBank/DDBJ whole genome shotgun (WGS) entry which is preliminary data.</text>
</comment>
<dbReference type="InterPro" id="IPR002878">
    <property type="entry name" value="ChsH2_C"/>
</dbReference>
<sequence length="137" mass="14870">MTTEISGPPVVRDERSAEFFEAAARERLAIRSCIACGHMLGLEARTCTACGSSDLVWTEVSGQGELVTWSIVHHPPHPAFANQVPFPVGAVELAEGPWIDARIIGVPIDRLRVGMPVHVEFIYPEEGDSYPAFAADN</sequence>